<name>A0A967C621_9PROT</name>
<evidence type="ECO:0000313" key="1">
    <source>
        <dbReference type="EMBL" id="NIA66982.1"/>
    </source>
</evidence>
<evidence type="ECO:0000313" key="2">
    <source>
        <dbReference type="Proteomes" id="UP000761264"/>
    </source>
</evidence>
<dbReference type="EMBL" id="JAAQPH010000001">
    <property type="protein sequence ID" value="NIA66982.1"/>
    <property type="molecule type" value="Genomic_DNA"/>
</dbReference>
<accession>A0A967C621</accession>
<comment type="caution">
    <text evidence="1">The sequence shown here is derived from an EMBL/GenBank/DDBJ whole genome shotgun (WGS) entry which is preliminary data.</text>
</comment>
<organism evidence="1 2">
    <name type="scientific">Pelagibius litoralis</name>
    <dbReference type="NCBI Taxonomy" id="374515"/>
    <lineage>
        <taxon>Bacteria</taxon>
        <taxon>Pseudomonadati</taxon>
        <taxon>Pseudomonadota</taxon>
        <taxon>Alphaproteobacteria</taxon>
        <taxon>Rhodospirillales</taxon>
        <taxon>Rhodovibrionaceae</taxon>
        <taxon>Pelagibius</taxon>
    </lineage>
</organism>
<proteinExistence type="predicted"/>
<dbReference type="RefSeq" id="WP_167220287.1">
    <property type="nucleotide sequence ID" value="NZ_JAAQPH010000001.1"/>
</dbReference>
<dbReference type="AlphaFoldDB" id="A0A967C621"/>
<keyword evidence="2" id="KW-1185">Reference proteome</keyword>
<gene>
    <name evidence="1" type="ORF">HBA54_00070</name>
</gene>
<sequence>MLWRKSDGRRSGNFEAFLDSGIPQADRNANVYMDGQELAVDVVIDHARLATNLAEVCKTLSIPFDGWLPRAKGGVPRDEEINMTDALRNRIETTFDLELRTYNRAASGEFLKLLQEPR</sequence>
<reference evidence="1" key="1">
    <citation type="submission" date="2020-03" db="EMBL/GenBank/DDBJ databases">
        <title>Genome of Pelagibius litoralis DSM 21314T.</title>
        <authorList>
            <person name="Wang G."/>
        </authorList>
    </citation>
    <scope>NUCLEOTIDE SEQUENCE</scope>
    <source>
        <strain evidence="1">DSM 21314</strain>
    </source>
</reference>
<dbReference type="Proteomes" id="UP000761264">
    <property type="component" value="Unassembled WGS sequence"/>
</dbReference>
<protein>
    <submittedName>
        <fullName evidence="1">Uncharacterized protein</fullName>
    </submittedName>
</protein>